<evidence type="ECO:0000256" key="1">
    <source>
        <dbReference type="ARBA" id="ARBA00004141"/>
    </source>
</evidence>
<keyword evidence="2 5" id="KW-0812">Transmembrane</keyword>
<evidence type="ECO:0000256" key="2">
    <source>
        <dbReference type="ARBA" id="ARBA00022692"/>
    </source>
</evidence>
<evidence type="ECO:0000313" key="7">
    <source>
        <dbReference type="Proteomes" id="UP000229459"/>
    </source>
</evidence>
<feature type="transmembrane region" description="Helical" evidence="5">
    <location>
        <begin position="45"/>
        <end position="65"/>
    </location>
</feature>
<feature type="transmembrane region" description="Helical" evidence="5">
    <location>
        <begin position="71"/>
        <end position="91"/>
    </location>
</feature>
<evidence type="ECO:0000256" key="5">
    <source>
        <dbReference type="SAM" id="Phobius"/>
    </source>
</evidence>
<gene>
    <name evidence="6" type="ORF">COX08_00240</name>
</gene>
<dbReference type="Proteomes" id="UP000229459">
    <property type="component" value="Unassembled WGS sequence"/>
</dbReference>
<dbReference type="AlphaFoldDB" id="A0A2H0B7H5"/>
<accession>A0A2H0B7H5</accession>
<dbReference type="InterPro" id="IPR006603">
    <property type="entry name" value="PQ-loop_rpt"/>
</dbReference>
<comment type="subcellular location">
    <subcellularLocation>
        <location evidence="1">Membrane</location>
        <topology evidence="1">Multi-pass membrane protein</topology>
    </subcellularLocation>
</comment>
<name>A0A2H0B7H5_9BACT</name>
<dbReference type="SMART" id="SM00679">
    <property type="entry name" value="CTNS"/>
    <property type="match status" value="1"/>
</dbReference>
<dbReference type="Gene3D" id="1.20.1280.290">
    <property type="match status" value="1"/>
</dbReference>
<proteinExistence type="predicted"/>
<comment type="caution">
    <text evidence="6">The sequence shown here is derived from an EMBL/GenBank/DDBJ whole genome shotgun (WGS) entry which is preliminary data.</text>
</comment>
<dbReference type="Pfam" id="PF04193">
    <property type="entry name" value="PQ-loop"/>
    <property type="match status" value="1"/>
</dbReference>
<feature type="transmembrane region" description="Helical" evidence="5">
    <location>
        <begin position="6"/>
        <end position="24"/>
    </location>
</feature>
<protein>
    <recommendedName>
        <fullName evidence="8">MtN3 and saliva related transmembrane protein</fullName>
    </recommendedName>
</protein>
<dbReference type="GO" id="GO:0016020">
    <property type="term" value="C:membrane"/>
    <property type="evidence" value="ECO:0007669"/>
    <property type="project" value="UniProtKB-SubCell"/>
</dbReference>
<evidence type="ECO:0000256" key="3">
    <source>
        <dbReference type="ARBA" id="ARBA00022989"/>
    </source>
</evidence>
<keyword evidence="3 5" id="KW-1133">Transmembrane helix</keyword>
<dbReference type="EMBL" id="PCSR01000005">
    <property type="protein sequence ID" value="PIP53574.1"/>
    <property type="molecule type" value="Genomic_DNA"/>
</dbReference>
<evidence type="ECO:0000313" key="6">
    <source>
        <dbReference type="EMBL" id="PIP53574.1"/>
    </source>
</evidence>
<organism evidence="6 7">
    <name type="scientific">Candidatus Beckwithbacteria bacterium CG23_combo_of_CG06-09_8_20_14_all_34_8</name>
    <dbReference type="NCBI Taxonomy" id="1974497"/>
    <lineage>
        <taxon>Bacteria</taxon>
        <taxon>Candidatus Beckwithiibacteriota</taxon>
    </lineage>
</organism>
<keyword evidence="4 5" id="KW-0472">Membrane</keyword>
<evidence type="ECO:0008006" key="8">
    <source>
        <dbReference type="Google" id="ProtNLM"/>
    </source>
</evidence>
<evidence type="ECO:0000256" key="4">
    <source>
        <dbReference type="ARBA" id="ARBA00023136"/>
    </source>
</evidence>
<sequence>MEIFQTITFAGIIGFLTLIVGILTKVIGLPDQIRKNYKLQSTEGLSTSFIFLAFISYMLWTLHGIMEKDIVLILGQGLGILTTGIIIWQIISYKGKK</sequence>
<reference evidence="6 7" key="1">
    <citation type="submission" date="2017-09" db="EMBL/GenBank/DDBJ databases">
        <title>Depth-based differentiation of microbial function through sediment-hosted aquifers and enrichment of novel symbionts in the deep terrestrial subsurface.</title>
        <authorList>
            <person name="Probst A.J."/>
            <person name="Ladd B."/>
            <person name="Jarett J.K."/>
            <person name="Geller-Mcgrath D.E."/>
            <person name="Sieber C.M."/>
            <person name="Emerson J.B."/>
            <person name="Anantharaman K."/>
            <person name="Thomas B.C."/>
            <person name="Malmstrom R."/>
            <person name="Stieglmeier M."/>
            <person name="Klingl A."/>
            <person name="Woyke T."/>
            <person name="Ryan C.M."/>
            <person name="Banfield J.F."/>
        </authorList>
    </citation>
    <scope>NUCLEOTIDE SEQUENCE [LARGE SCALE GENOMIC DNA]</scope>
    <source>
        <strain evidence="6">CG23_combo_of_CG06-09_8_20_14_all_34_8</strain>
    </source>
</reference>